<evidence type="ECO:0000259" key="9">
    <source>
        <dbReference type="Pfam" id="PF02875"/>
    </source>
</evidence>
<keyword evidence="7 8" id="KW-0961">Cell wall biogenesis/degradation</keyword>
<evidence type="ECO:0000313" key="12">
    <source>
        <dbReference type="Proteomes" id="UP000427769"/>
    </source>
</evidence>
<evidence type="ECO:0000256" key="6">
    <source>
        <dbReference type="ARBA" id="ARBA00022840"/>
    </source>
</evidence>
<dbReference type="Proteomes" id="UP000427769">
    <property type="component" value="Chromosome"/>
</dbReference>
<dbReference type="Gene3D" id="3.40.1190.10">
    <property type="entry name" value="Mur-like, catalytic domain"/>
    <property type="match status" value="1"/>
</dbReference>
<dbReference type="AlphaFoldDB" id="A0A5K7Z5E2"/>
<dbReference type="KEGG" id="dwd:DSCW_25500"/>
<keyword evidence="7 8" id="KW-0133">Cell shape</keyword>
<gene>
    <name evidence="7 11" type="primary">murD</name>
    <name evidence="11" type="ORF">DSCW_25500</name>
</gene>
<evidence type="ECO:0000256" key="5">
    <source>
        <dbReference type="ARBA" id="ARBA00022741"/>
    </source>
</evidence>
<evidence type="ECO:0000256" key="3">
    <source>
        <dbReference type="ARBA" id="ARBA00022490"/>
    </source>
</evidence>
<dbReference type="UniPathway" id="UPA00219"/>
<keyword evidence="3 7" id="KW-0963">Cytoplasm</keyword>
<dbReference type="GO" id="GO:0009252">
    <property type="term" value="P:peptidoglycan biosynthetic process"/>
    <property type="evidence" value="ECO:0007669"/>
    <property type="project" value="UniProtKB-UniRule"/>
</dbReference>
<evidence type="ECO:0000256" key="4">
    <source>
        <dbReference type="ARBA" id="ARBA00022598"/>
    </source>
</evidence>
<keyword evidence="12" id="KW-1185">Reference proteome</keyword>
<dbReference type="GO" id="GO:0008764">
    <property type="term" value="F:UDP-N-acetylmuramoylalanine-D-glutamate ligase activity"/>
    <property type="evidence" value="ECO:0007669"/>
    <property type="project" value="UniProtKB-UniRule"/>
</dbReference>
<dbReference type="HAMAP" id="MF_00639">
    <property type="entry name" value="MurD"/>
    <property type="match status" value="1"/>
</dbReference>
<dbReference type="EC" id="6.3.2.9" evidence="7 8"/>
<comment type="similarity">
    <text evidence="7">Belongs to the MurCDEF family.</text>
</comment>
<sequence length="453" mass="49121">MNLRHKQVVVVGLGKSGVAAARFLVRREAQVTVTDRAPAESLAAPIAALKGLDVELKLGGHDSQDFSNADLVVLSPGVPHTMPVLEPAWARGIPVIGEMELASRFVREPILAVTGTNGKTTTTELIGEMLKKSGKRVFVGGNIGTPLIAYADEPRDQADVVVVEVSSFQLDTVLYFRPATAVMLNISDDHLDRYASFNAYAESKWRIFANQQANDAAVLNKMDATVVAMLDKHRPESRCLLFSERAVVKGAKILRDRILMVNGGREHSSFSMEKSGLIGPHNRENVAAACLAAREHGATDAGIQQAIDDFKGLPHRLETVGEVRGVRFVNDSKATNVDAVNRALECFDRPVILIMGGRNKKGDFTLLKSRVREHVKTLVAMGEARDEIVTALAGDPKKGIVEAGSMQAAVEKALEKAEPGDTVLLSPACSSFDMFENYAQRGERFRQAVEMLG</sequence>
<evidence type="ECO:0000313" key="11">
    <source>
        <dbReference type="EMBL" id="BBO75133.1"/>
    </source>
</evidence>
<reference evidence="11 12" key="1">
    <citation type="submission" date="2019-11" db="EMBL/GenBank/DDBJ databases">
        <title>Comparative genomics of hydrocarbon-degrading Desulfosarcina strains.</title>
        <authorList>
            <person name="Watanabe M."/>
            <person name="Kojima H."/>
            <person name="Fukui M."/>
        </authorList>
    </citation>
    <scope>NUCLEOTIDE SEQUENCE [LARGE SCALE GENOMIC DNA]</scope>
    <source>
        <strain evidence="11 12">PP31</strain>
    </source>
</reference>
<dbReference type="InterPro" id="IPR036615">
    <property type="entry name" value="Mur_ligase_C_dom_sf"/>
</dbReference>
<dbReference type="GO" id="GO:0008360">
    <property type="term" value="P:regulation of cell shape"/>
    <property type="evidence" value="ECO:0007669"/>
    <property type="project" value="UniProtKB-KW"/>
</dbReference>
<evidence type="ECO:0000256" key="1">
    <source>
        <dbReference type="ARBA" id="ARBA00004496"/>
    </source>
</evidence>
<feature type="domain" description="Mur ligase central" evidence="10">
    <location>
        <begin position="113"/>
        <end position="293"/>
    </location>
</feature>
<keyword evidence="7 8" id="KW-0573">Peptidoglycan synthesis</keyword>
<name>A0A5K7Z5E2_9BACT</name>
<comment type="subcellular location">
    <subcellularLocation>
        <location evidence="1 7 8">Cytoplasm</location>
    </subcellularLocation>
</comment>
<dbReference type="SUPFAM" id="SSF53623">
    <property type="entry name" value="MurD-like peptide ligases, catalytic domain"/>
    <property type="match status" value="1"/>
</dbReference>
<keyword evidence="4 7" id="KW-0436">Ligase</keyword>
<keyword evidence="5 7" id="KW-0547">Nucleotide-binding</keyword>
<dbReference type="InterPro" id="IPR013221">
    <property type="entry name" value="Mur_ligase_cen"/>
</dbReference>
<dbReference type="GO" id="GO:0051301">
    <property type="term" value="P:cell division"/>
    <property type="evidence" value="ECO:0007669"/>
    <property type="project" value="UniProtKB-KW"/>
</dbReference>
<comment type="catalytic activity">
    <reaction evidence="7 8">
        <text>UDP-N-acetyl-alpha-D-muramoyl-L-alanine + D-glutamate + ATP = UDP-N-acetyl-alpha-D-muramoyl-L-alanyl-D-glutamate + ADP + phosphate + H(+)</text>
        <dbReference type="Rhea" id="RHEA:16429"/>
        <dbReference type="ChEBI" id="CHEBI:15378"/>
        <dbReference type="ChEBI" id="CHEBI:29986"/>
        <dbReference type="ChEBI" id="CHEBI:30616"/>
        <dbReference type="ChEBI" id="CHEBI:43474"/>
        <dbReference type="ChEBI" id="CHEBI:83898"/>
        <dbReference type="ChEBI" id="CHEBI:83900"/>
        <dbReference type="ChEBI" id="CHEBI:456216"/>
        <dbReference type="EC" id="6.3.2.9"/>
    </reaction>
</comment>
<dbReference type="PANTHER" id="PTHR43692">
    <property type="entry name" value="UDP-N-ACETYLMURAMOYLALANINE--D-GLUTAMATE LIGASE"/>
    <property type="match status" value="1"/>
</dbReference>
<dbReference type="Gene3D" id="3.40.50.720">
    <property type="entry name" value="NAD(P)-binding Rossmann-like Domain"/>
    <property type="match status" value="1"/>
</dbReference>
<dbReference type="NCBIfam" id="TIGR01087">
    <property type="entry name" value="murD"/>
    <property type="match status" value="1"/>
</dbReference>
<proteinExistence type="inferred from homology"/>
<dbReference type="Gene3D" id="3.90.190.20">
    <property type="entry name" value="Mur ligase, C-terminal domain"/>
    <property type="match status" value="1"/>
</dbReference>
<dbReference type="RefSeq" id="WP_155304082.1">
    <property type="nucleotide sequence ID" value="NZ_AP021875.1"/>
</dbReference>
<dbReference type="InterPro" id="IPR036565">
    <property type="entry name" value="Mur-like_cat_sf"/>
</dbReference>
<keyword evidence="6 7" id="KW-0067">ATP-binding</keyword>
<evidence type="ECO:0000256" key="2">
    <source>
        <dbReference type="ARBA" id="ARBA00004752"/>
    </source>
</evidence>
<protein>
    <recommendedName>
        <fullName evidence="7 8">UDP-N-acetylmuramoylalanine--D-glutamate ligase</fullName>
        <ecNumber evidence="7 8">6.3.2.9</ecNumber>
    </recommendedName>
    <alternativeName>
        <fullName evidence="7">D-glutamic acid-adding enzyme</fullName>
    </alternativeName>
    <alternativeName>
        <fullName evidence="7">UDP-N-acetylmuramoyl-L-alanyl-D-glutamate synthetase</fullName>
    </alternativeName>
</protein>
<accession>A0A5K7Z5E2</accession>
<feature type="domain" description="Mur ligase C-terminal" evidence="9">
    <location>
        <begin position="315"/>
        <end position="429"/>
    </location>
</feature>
<dbReference type="SUPFAM" id="SSF53244">
    <property type="entry name" value="MurD-like peptide ligases, peptide-binding domain"/>
    <property type="match status" value="1"/>
</dbReference>
<evidence type="ECO:0000256" key="8">
    <source>
        <dbReference type="RuleBase" id="RU003664"/>
    </source>
</evidence>
<dbReference type="PANTHER" id="PTHR43692:SF1">
    <property type="entry name" value="UDP-N-ACETYLMURAMOYLALANINE--D-GLUTAMATE LIGASE"/>
    <property type="match status" value="1"/>
</dbReference>
<dbReference type="OrthoDB" id="9809796at2"/>
<dbReference type="GO" id="GO:0005524">
    <property type="term" value="F:ATP binding"/>
    <property type="evidence" value="ECO:0007669"/>
    <property type="project" value="UniProtKB-UniRule"/>
</dbReference>
<dbReference type="GO" id="GO:0005737">
    <property type="term" value="C:cytoplasm"/>
    <property type="evidence" value="ECO:0007669"/>
    <property type="project" value="UniProtKB-SubCell"/>
</dbReference>
<dbReference type="GO" id="GO:0071555">
    <property type="term" value="P:cell wall organization"/>
    <property type="evidence" value="ECO:0007669"/>
    <property type="project" value="UniProtKB-KW"/>
</dbReference>
<dbReference type="Pfam" id="PF08245">
    <property type="entry name" value="Mur_ligase_M"/>
    <property type="match status" value="1"/>
</dbReference>
<keyword evidence="7 8" id="KW-0131">Cell cycle</keyword>
<comment type="pathway">
    <text evidence="2 7 8">Cell wall biogenesis; peptidoglycan biosynthesis.</text>
</comment>
<dbReference type="Pfam" id="PF21799">
    <property type="entry name" value="MurD-like_N"/>
    <property type="match status" value="1"/>
</dbReference>
<evidence type="ECO:0000259" key="10">
    <source>
        <dbReference type="Pfam" id="PF08245"/>
    </source>
</evidence>
<dbReference type="SUPFAM" id="SSF51984">
    <property type="entry name" value="MurCD N-terminal domain"/>
    <property type="match status" value="1"/>
</dbReference>
<dbReference type="InterPro" id="IPR005762">
    <property type="entry name" value="MurD"/>
</dbReference>
<dbReference type="InterPro" id="IPR004101">
    <property type="entry name" value="Mur_ligase_C"/>
</dbReference>
<keyword evidence="7 8" id="KW-0132">Cell division</keyword>
<organism evidence="11 12">
    <name type="scientific">Desulfosarcina widdelii</name>
    <dbReference type="NCBI Taxonomy" id="947919"/>
    <lineage>
        <taxon>Bacteria</taxon>
        <taxon>Pseudomonadati</taxon>
        <taxon>Thermodesulfobacteriota</taxon>
        <taxon>Desulfobacteria</taxon>
        <taxon>Desulfobacterales</taxon>
        <taxon>Desulfosarcinaceae</taxon>
        <taxon>Desulfosarcina</taxon>
    </lineage>
</organism>
<comment type="function">
    <text evidence="7 8">Cell wall formation. Catalyzes the addition of glutamate to the nucleotide precursor UDP-N-acetylmuramoyl-L-alanine (UMA).</text>
</comment>
<dbReference type="Pfam" id="PF02875">
    <property type="entry name" value="Mur_ligase_C"/>
    <property type="match status" value="1"/>
</dbReference>
<feature type="binding site" evidence="7">
    <location>
        <begin position="115"/>
        <end position="121"/>
    </location>
    <ligand>
        <name>ATP</name>
        <dbReference type="ChEBI" id="CHEBI:30616"/>
    </ligand>
</feature>
<evidence type="ECO:0000256" key="7">
    <source>
        <dbReference type="HAMAP-Rule" id="MF_00639"/>
    </source>
</evidence>
<dbReference type="EMBL" id="AP021875">
    <property type="protein sequence ID" value="BBO75133.1"/>
    <property type="molecule type" value="Genomic_DNA"/>
</dbReference>